<gene>
    <name evidence="10" type="ORF">GCM10023205_34500</name>
</gene>
<evidence type="ECO:0000256" key="2">
    <source>
        <dbReference type="ARBA" id="ARBA00009347"/>
    </source>
</evidence>
<dbReference type="SUPFAM" id="SSF56645">
    <property type="entry name" value="Acyl-CoA dehydrogenase NM domain-like"/>
    <property type="match status" value="1"/>
</dbReference>
<evidence type="ECO:0000259" key="9">
    <source>
        <dbReference type="Pfam" id="PF02771"/>
    </source>
</evidence>
<feature type="domain" description="Acyl-CoA dehydrogenase/oxidase C-terminal" evidence="7">
    <location>
        <begin position="232"/>
        <end position="390"/>
    </location>
</feature>
<dbReference type="InterPro" id="IPR037069">
    <property type="entry name" value="AcylCoA_DH/ox_N_sf"/>
</dbReference>
<dbReference type="EMBL" id="BAABHS010000011">
    <property type="protein sequence ID" value="GAA4966923.1"/>
    <property type="molecule type" value="Genomic_DNA"/>
</dbReference>
<evidence type="ECO:0000256" key="1">
    <source>
        <dbReference type="ARBA" id="ARBA00001974"/>
    </source>
</evidence>
<evidence type="ECO:0000256" key="4">
    <source>
        <dbReference type="ARBA" id="ARBA00022827"/>
    </source>
</evidence>
<feature type="domain" description="Acyl-CoA oxidase/dehydrogenase middle" evidence="8">
    <location>
        <begin position="127"/>
        <end position="212"/>
    </location>
</feature>
<evidence type="ECO:0000256" key="3">
    <source>
        <dbReference type="ARBA" id="ARBA00022630"/>
    </source>
</evidence>
<accession>A0ABP9HC09</accession>
<comment type="caution">
    <text evidence="10">The sequence shown here is derived from an EMBL/GenBank/DDBJ whole genome shotgun (WGS) entry which is preliminary data.</text>
</comment>
<dbReference type="Gene3D" id="2.40.110.10">
    <property type="entry name" value="Butyryl-CoA Dehydrogenase, subunit A, domain 2"/>
    <property type="match status" value="1"/>
</dbReference>
<comment type="cofactor">
    <cofactor evidence="1 6">
        <name>FAD</name>
        <dbReference type="ChEBI" id="CHEBI:57692"/>
    </cofactor>
</comment>
<dbReference type="InterPro" id="IPR009100">
    <property type="entry name" value="AcylCoA_DH/oxidase_NM_dom_sf"/>
</dbReference>
<organism evidence="10 11">
    <name type="scientific">Yinghuangia aomiensis</name>
    <dbReference type="NCBI Taxonomy" id="676205"/>
    <lineage>
        <taxon>Bacteria</taxon>
        <taxon>Bacillati</taxon>
        <taxon>Actinomycetota</taxon>
        <taxon>Actinomycetes</taxon>
        <taxon>Kitasatosporales</taxon>
        <taxon>Streptomycetaceae</taxon>
        <taxon>Yinghuangia</taxon>
    </lineage>
</organism>
<dbReference type="RefSeq" id="WP_345676387.1">
    <property type="nucleotide sequence ID" value="NZ_BAABHS010000011.1"/>
</dbReference>
<dbReference type="InterPro" id="IPR052161">
    <property type="entry name" value="Mycobact_Acyl-CoA_DH"/>
</dbReference>
<keyword evidence="4 6" id="KW-0274">FAD</keyword>
<reference evidence="11" key="1">
    <citation type="journal article" date="2019" name="Int. J. Syst. Evol. Microbiol.">
        <title>The Global Catalogue of Microorganisms (GCM) 10K type strain sequencing project: providing services to taxonomists for standard genome sequencing and annotation.</title>
        <authorList>
            <consortium name="The Broad Institute Genomics Platform"/>
            <consortium name="The Broad Institute Genome Sequencing Center for Infectious Disease"/>
            <person name="Wu L."/>
            <person name="Ma J."/>
        </authorList>
    </citation>
    <scope>NUCLEOTIDE SEQUENCE [LARGE SCALE GENOMIC DNA]</scope>
    <source>
        <strain evidence="11">JCM 17986</strain>
    </source>
</reference>
<dbReference type="Proteomes" id="UP001500466">
    <property type="component" value="Unassembled WGS sequence"/>
</dbReference>
<proteinExistence type="inferred from homology"/>
<dbReference type="InterPro" id="IPR009075">
    <property type="entry name" value="AcylCo_DH/oxidase_C"/>
</dbReference>
<dbReference type="PANTHER" id="PTHR43292">
    <property type="entry name" value="ACYL-COA DEHYDROGENASE"/>
    <property type="match status" value="1"/>
</dbReference>
<dbReference type="Pfam" id="PF02771">
    <property type="entry name" value="Acyl-CoA_dh_N"/>
    <property type="match status" value="1"/>
</dbReference>
<dbReference type="Gene3D" id="1.10.540.10">
    <property type="entry name" value="Acyl-CoA dehydrogenase/oxidase, N-terminal domain"/>
    <property type="match status" value="1"/>
</dbReference>
<evidence type="ECO:0000259" key="7">
    <source>
        <dbReference type="Pfam" id="PF00441"/>
    </source>
</evidence>
<protein>
    <submittedName>
        <fullName evidence="10">Acyl-CoA dehydrogenase family protein</fullName>
    </submittedName>
</protein>
<keyword evidence="3 6" id="KW-0285">Flavoprotein</keyword>
<evidence type="ECO:0000313" key="11">
    <source>
        <dbReference type="Proteomes" id="UP001500466"/>
    </source>
</evidence>
<dbReference type="InterPro" id="IPR006091">
    <property type="entry name" value="Acyl-CoA_Oxase/DH_mid-dom"/>
</dbReference>
<dbReference type="SUPFAM" id="SSF47203">
    <property type="entry name" value="Acyl-CoA dehydrogenase C-terminal domain-like"/>
    <property type="match status" value="1"/>
</dbReference>
<comment type="similarity">
    <text evidence="2 6">Belongs to the acyl-CoA dehydrogenase family.</text>
</comment>
<dbReference type="InterPro" id="IPR046373">
    <property type="entry name" value="Acyl-CoA_Oxase/DH_mid-dom_sf"/>
</dbReference>
<keyword evidence="11" id="KW-1185">Reference proteome</keyword>
<evidence type="ECO:0000259" key="8">
    <source>
        <dbReference type="Pfam" id="PF02770"/>
    </source>
</evidence>
<name>A0ABP9HC09_9ACTN</name>
<evidence type="ECO:0000313" key="10">
    <source>
        <dbReference type="EMBL" id="GAA4966923.1"/>
    </source>
</evidence>
<dbReference type="PANTHER" id="PTHR43292:SF3">
    <property type="entry name" value="ACYL-COA DEHYDROGENASE FADE29"/>
    <property type="match status" value="1"/>
</dbReference>
<dbReference type="Pfam" id="PF00441">
    <property type="entry name" value="Acyl-CoA_dh_1"/>
    <property type="match status" value="1"/>
</dbReference>
<sequence>MHIAYTPEQEQLRRELRAYFAGIMTPEIREEVNRGEGAALDRDSAYCRVIRRMGQDGWLGIGWPKEYGGQDRTNIEQLIFHDEAMGAGAAIPLLTLNSVGPAIMEFGSHEQKAFFLPRILAGELHFAIGYSEPDAGTDLAALRTSAVRDGDHWVINGQKMWTSLASVADYVWLAVRTDPDQPRHKGLSVFCVPTDTPGFSWSPVPTLTGQVTTATVYDNVRVPASALVGEPGDGWKLITGQLNHERVALCSAYGLQLLVNQTHRWASETELPDGSRVIDRESVQLNLGRLHARTEYLKLLNWKAAWGADHGAKFGPAQASTTKVFGTELYVEAYRLLMEIFGEEAYLRMPAAEDDLGGRIRAKVEQMYRICLMLTFGGGTNEIQRDMIAMLGLGLPRPPR</sequence>
<dbReference type="Gene3D" id="1.20.140.10">
    <property type="entry name" value="Butyryl-CoA Dehydrogenase, subunit A, domain 3"/>
    <property type="match status" value="1"/>
</dbReference>
<evidence type="ECO:0000256" key="6">
    <source>
        <dbReference type="RuleBase" id="RU362125"/>
    </source>
</evidence>
<dbReference type="InterPro" id="IPR013786">
    <property type="entry name" value="AcylCoA_DH/ox_N"/>
</dbReference>
<dbReference type="Pfam" id="PF02770">
    <property type="entry name" value="Acyl-CoA_dh_M"/>
    <property type="match status" value="1"/>
</dbReference>
<dbReference type="InterPro" id="IPR036250">
    <property type="entry name" value="AcylCo_DH-like_C"/>
</dbReference>
<keyword evidence="5 6" id="KW-0560">Oxidoreductase</keyword>
<feature type="domain" description="Acyl-CoA dehydrogenase/oxidase N-terminal" evidence="9">
    <location>
        <begin position="6"/>
        <end position="123"/>
    </location>
</feature>
<evidence type="ECO:0000256" key="5">
    <source>
        <dbReference type="ARBA" id="ARBA00023002"/>
    </source>
</evidence>